<gene>
    <name evidence="1" type="ORF">MKZ38_009561</name>
</gene>
<keyword evidence="2" id="KW-1185">Reference proteome</keyword>
<proteinExistence type="predicted"/>
<accession>A0AAD5RT57</accession>
<evidence type="ECO:0000313" key="2">
    <source>
        <dbReference type="Proteomes" id="UP001201980"/>
    </source>
</evidence>
<dbReference type="AlphaFoldDB" id="A0AAD5RT57"/>
<reference evidence="1" key="1">
    <citation type="submission" date="2022-07" db="EMBL/GenBank/DDBJ databases">
        <title>Draft genome sequence of Zalerion maritima ATCC 34329, a (micro)plastics degrading marine fungus.</title>
        <authorList>
            <person name="Paco A."/>
            <person name="Goncalves M.F.M."/>
            <person name="Rocha-Santos T.A.P."/>
            <person name="Alves A."/>
        </authorList>
    </citation>
    <scope>NUCLEOTIDE SEQUENCE</scope>
    <source>
        <strain evidence="1">ATCC 34329</strain>
    </source>
</reference>
<protein>
    <submittedName>
        <fullName evidence="1">Uncharacterized protein</fullName>
    </submittedName>
</protein>
<evidence type="ECO:0000313" key="1">
    <source>
        <dbReference type="EMBL" id="KAJ2903618.1"/>
    </source>
</evidence>
<name>A0AAD5RT57_9PEZI</name>
<dbReference type="EMBL" id="JAKWBI020000076">
    <property type="protein sequence ID" value="KAJ2903618.1"/>
    <property type="molecule type" value="Genomic_DNA"/>
</dbReference>
<organism evidence="1 2">
    <name type="scientific">Zalerion maritima</name>
    <dbReference type="NCBI Taxonomy" id="339359"/>
    <lineage>
        <taxon>Eukaryota</taxon>
        <taxon>Fungi</taxon>
        <taxon>Dikarya</taxon>
        <taxon>Ascomycota</taxon>
        <taxon>Pezizomycotina</taxon>
        <taxon>Sordariomycetes</taxon>
        <taxon>Lulworthiomycetidae</taxon>
        <taxon>Lulworthiales</taxon>
        <taxon>Lulworthiaceae</taxon>
        <taxon>Zalerion</taxon>
    </lineage>
</organism>
<sequence length="81" mass="9258">MEGLGRLSLEKFAAWGRIMNSTFQVSEGYDAAYYSLQVYAAAHRIYVQQLEELNNMKEVALAIFHHHHHPPSYTTLAHPAE</sequence>
<comment type="caution">
    <text evidence="1">The sequence shown here is derived from an EMBL/GenBank/DDBJ whole genome shotgun (WGS) entry which is preliminary data.</text>
</comment>
<dbReference type="Proteomes" id="UP001201980">
    <property type="component" value="Unassembled WGS sequence"/>
</dbReference>